<organism evidence="6 7">
    <name type="scientific">Xylaria multiplex</name>
    <dbReference type="NCBI Taxonomy" id="323545"/>
    <lineage>
        <taxon>Eukaryota</taxon>
        <taxon>Fungi</taxon>
        <taxon>Dikarya</taxon>
        <taxon>Ascomycota</taxon>
        <taxon>Pezizomycotina</taxon>
        <taxon>Sordariomycetes</taxon>
        <taxon>Xylariomycetidae</taxon>
        <taxon>Xylariales</taxon>
        <taxon>Xylariaceae</taxon>
        <taxon>Xylaria</taxon>
    </lineage>
</organism>
<keyword evidence="4" id="KW-0472">Membrane</keyword>
<keyword evidence="2" id="KW-1015">Disulfide bond</keyword>
<keyword evidence="4" id="KW-1133">Transmembrane helix</keyword>
<dbReference type="InterPro" id="IPR021109">
    <property type="entry name" value="Peptidase_aspartic_dom_sf"/>
</dbReference>
<accession>A0A7C8IUG5</accession>
<feature type="compositionally biased region" description="Low complexity" evidence="3">
    <location>
        <begin position="238"/>
        <end position="252"/>
    </location>
</feature>
<feature type="compositionally biased region" description="Polar residues" evidence="3">
    <location>
        <begin position="381"/>
        <end position="394"/>
    </location>
</feature>
<dbReference type="InParanoid" id="A0A7C8IUG5"/>
<evidence type="ECO:0000256" key="1">
    <source>
        <dbReference type="ARBA" id="ARBA00007447"/>
    </source>
</evidence>
<feature type="region of interest" description="Disordered" evidence="3">
    <location>
        <begin position="228"/>
        <end position="258"/>
    </location>
</feature>
<evidence type="ECO:0000256" key="2">
    <source>
        <dbReference type="PIRSR" id="PIRSR601461-2"/>
    </source>
</evidence>
<dbReference type="InterPro" id="IPR033121">
    <property type="entry name" value="PEPTIDASE_A1"/>
</dbReference>
<comment type="similarity">
    <text evidence="1">Belongs to the peptidase A1 family.</text>
</comment>
<dbReference type="Pfam" id="PF00026">
    <property type="entry name" value="Asp"/>
    <property type="match status" value="1"/>
</dbReference>
<keyword evidence="4" id="KW-0812">Transmembrane</keyword>
<dbReference type="GO" id="GO:0006508">
    <property type="term" value="P:proteolysis"/>
    <property type="evidence" value="ECO:0007669"/>
    <property type="project" value="InterPro"/>
</dbReference>
<gene>
    <name evidence="6" type="ORF">GQX73_g9448</name>
</gene>
<feature type="disulfide bond" evidence="2">
    <location>
        <begin position="131"/>
        <end position="166"/>
    </location>
</feature>
<comment type="caution">
    <text evidence="6">The sequence shown here is derived from an EMBL/GenBank/DDBJ whole genome shotgun (WGS) entry which is preliminary data.</text>
</comment>
<evidence type="ECO:0000313" key="7">
    <source>
        <dbReference type="Proteomes" id="UP000481858"/>
    </source>
</evidence>
<evidence type="ECO:0000259" key="5">
    <source>
        <dbReference type="PROSITE" id="PS51767"/>
    </source>
</evidence>
<evidence type="ECO:0000313" key="6">
    <source>
        <dbReference type="EMBL" id="KAF2964119.1"/>
    </source>
</evidence>
<protein>
    <recommendedName>
        <fullName evidence="5">Peptidase A1 domain-containing protein</fullName>
    </recommendedName>
</protein>
<feature type="region of interest" description="Disordered" evidence="3">
    <location>
        <begin position="364"/>
        <end position="406"/>
    </location>
</feature>
<dbReference type="AlphaFoldDB" id="A0A7C8IUG5"/>
<feature type="compositionally biased region" description="Polar residues" evidence="3">
    <location>
        <begin position="228"/>
        <end position="237"/>
    </location>
</feature>
<keyword evidence="7" id="KW-1185">Reference proteome</keyword>
<dbReference type="GO" id="GO:0004190">
    <property type="term" value="F:aspartic-type endopeptidase activity"/>
    <property type="evidence" value="ECO:0007669"/>
    <property type="project" value="InterPro"/>
</dbReference>
<feature type="transmembrane region" description="Helical" evidence="4">
    <location>
        <begin position="264"/>
        <end position="285"/>
    </location>
</feature>
<sequence length="406" mass="43453">MGVNVTFIDQLADQQFTNSKAFSLALGKGPANDQGVIIFGGIDTKKFTGELTSNEILPPQGNDTYAEYNVQMTSLGLTSPDGTFSSYGNRGNSVVRIDAGTTYTYVPDNLIPDIYKDLQAAYYNDYVVAPCAQRENNSQIRFTIGSTTISVPFSEFLTINLNETLCYVGILPQGSFPRGVLGLSFLRSAYVVFDQTRNEILMQQFVNCGTNEQVILSSGANGVVGECNASSATPSGDTSTASPTAETTPSPSGDTPGLSTGAKAGVGVGAVFGGLLIIYFLYSLVRFCRRKSSKQGVLQPPGVQDVGYQSPKLQYPPQGHTYTHTSREGAYAHDPRVDTPMVEAPANPYFPNGRESTQYWAAVNKEPSPANTRSSELRVQPSPNAFSLASSPTVVGSPDPRADSIY</sequence>
<dbReference type="EMBL" id="WUBL01000165">
    <property type="protein sequence ID" value="KAF2964119.1"/>
    <property type="molecule type" value="Genomic_DNA"/>
</dbReference>
<name>A0A7C8IUG5_9PEZI</name>
<dbReference type="OrthoDB" id="771136at2759"/>
<reference evidence="6 7" key="1">
    <citation type="submission" date="2019-12" db="EMBL/GenBank/DDBJ databases">
        <title>Draft genome sequence of the ascomycete Xylaria multiplex DSM 110363.</title>
        <authorList>
            <person name="Buettner E."/>
            <person name="Kellner H."/>
        </authorList>
    </citation>
    <scope>NUCLEOTIDE SEQUENCE [LARGE SCALE GENOMIC DNA]</scope>
    <source>
        <strain evidence="6 7">DSM 110363</strain>
    </source>
</reference>
<evidence type="ECO:0000256" key="3">
    <source>
        <dbReference type="SAM" id="MobiDB-lite"/>
    </source>
</evidence>
<feature type="domain" description="Peptidase A1" evidence="5">
    <location>
        <begin position="1"/>
        <end position="203"/>
    </location>
</feature>
<dbReference type="SUPFAM" id="SSF50630">
    <property type="entry name" value="Acid proteases"/>
    <property type="match status" value="1"/>
</dbReference>
<dbReference type="PANTHER" id="PTHR47966:SF65">
    <property type="entry name" value="ASPARTIC-TYPE ENDOPEPTIDASE"/>
    <property type="match status" value="1"/>
</dbReference>
<dbReference type="PANTHER" id="PTHR47966">
    <property type="entry name" value="BETA-SITE APP-CLEAVING ENZYME, ISOFORM A-RELATED"/>
    <property type="match status" value="1"/>
</dbReference>
<dbReference type="Gene3D" id="2.40.70.10">
    <property type="entry name" value="Acid Proteases"/>
    <property type="match status" value="2"/>
</dbReference>
<proteinExistence type="inferred from homology"/>
<dbReference type="InterPro" id="IPR001461">
    <property type="entry name" value="Aspartic_peptidase_A1"/>
</dbReference>
<dbReference type="PRINTS" id="PR00792">
    <property type="entry name" value="PEPSIN"/>
</dbReference>
<dbReference type="Proteomes" id="UP000481858">
    <property type="component" value="Unassembled WGS sequence"/>
</dbReference>
<evidence type="ECO:0000256" key="4">
    <source>
        <dbReference type="SAM" id="Phobius"/>
    </source>
</evidence>
<dbReference type="PROSITE" id="PS51767">
    <property type="entry name" value="PEPTIDASE_A1"/>
    <property type="match status" value="1"/>
</dbReference>